<dbReference type="Proteomes" id="UP001589750">
    <property type="component" value="Unassembled WGS sequence"/>
</dbReference>
<comment type="caution">
    <text evidence="1">The sequence shown here is derived from an EMBL/GenBank/DDBJ whole genome shotgun (WGS) entry which is preliminary data.</text>
</comment>
<protein>
    <recommendedName>
        <fullName evidence="3">HEPN domain-containing protein</fullName>
    </recommendedName>
</protein>
<gene>
    <name evidence="1" type="ORF">ACFFRI_15980</name>
</gene>
<accession>A0ABV5KD32</accession>
<organism evidence="1 2">
    <name type="scientific">Nocardioides plantarum</name>
    <dbReference type="NCBI Taxonomy" id="29299"/>
    <lineage>
        <taxon>Bacteria</taxon>
        <taxon>Bacillati</taxon>
        <taxon>Actinomycetota</taxon>
        <taxon>Actinomycetes</taxon>
        <taxon>Propionibacteriales</taxon>
        <taxon>Nocardioidaceae</taxon>
        <taxon>Nocardioides</taxon>
    </lineage>
</organism>
<proteinExistence type="predicted"/>
<dbReference type="RefSeq" id="WP_140011129.1">
    <property type="nucleotide sequence ID" value="NZ_JBHMDG010000022.1"/>
</dbReference>
<evidence type="ECO:0008006" key="3">
    <source>
        <dbReference type="Google" id="ProtNLM"/>
    </source>
</evidence>
<evidence type="ECO:0000313" key="2">
    <source>
        <dbReference type="Proteomes" id="UP001589750"/>
    </source>
</evidence>
<dbReference type="EMBL" id="JBHMDG010000022">
    <property type="protein sequence ID" value="MFB9314556.1"/>
    <property type="molecule type" value="Genomic_DNA"/>
</dbReference>
<name>A0ABV5KD32_9ACTN</name>
<reference evidence="1 2" key="1">
    <citation type="submission" date="2024-09" db="EMBL/GenBank/DDBJ databases">
        <authorList>
            <person name="Sun Q."/>
            <person name="Mori K."/>
        </authorList>
    </citation>
    <scope>NUCLEOTIDE SEQUENCE [LARGE SCALE GENOMIC DNA]</scope>
    <source>
        <strain evidence="1 2">JCM 9626</strain>
    </source>
</reference>
<evidence type="ECO:0000313" key="1">
    <source>
        <dbReference type="EMBL" id="MFB9314556.1"/>
    </source>
</evidence>
<keyword evidence="2" id="KW-1185">Reference proteome</keyword>
<sequence length="97" mass="10341">MPGVAAGLAVLAGIAASDAICARRLGLIHRGDDHRAASELLATATPDGARLSQTFRRLIDIKDEAHYGLTLVSSRKAHDSVRWAQALVARAAEELER</sequence>